<proteinExistence type="predicted"/>
<dbReference type="InterPro" id="IPR006580">
    <property type="entry name" value="Znf_TTF"/>
</dbReference>
<feature type="domain" description="TTF-type" evidence="2">
    <location>
        <begin position="174"/>
        <end position="267"/>
    </location>
</feature>
<dbReference type="PANTHER" id="PTHR11697:SF230">
    <property type="entry name" value="ZINC FINGER, MYM DOMAIN CONTAINING 1"/>
    <property type="match status" value="1"/>
</dbReference>
<sequence length="812" mass="91624">MITLVSFLMRILEGIRLIRYAVETTALPQKDPGILAPKREARTTSISVCSFFQPPHSVGECKGLSVDICRDGPIVGSMGSKDPMDSMEARIMERFFKRKSSLGSSDSVGSSRTSSSRQSELDEVLANLQADPGLRIRMIEYDANIRDEVRRAYLQKGPCQPRGHCFPQSNISGINRRFIPQWFDEFDWLEYSVSKDAAFCLYCYLFKSNFEQVGSEAFTGAGFKNWKKGRERMKVHVGPVGSVHNKAREAATNLMNQNTHIETAVSKHSKQARMAYRRCLIASIKCTKFLLRQGLSFRGNDESATSSNRENYLELLQFLADNDEKVKEVVLENAPGNLKLVAPKIQKDIVNACARETLDVIMSGLKDRFFSILVDEARDISVKEQMAMVLRYVDDKRHVIERFVGVQHVTDTTSSTLKDAIDIFISSNGLSFSKLRGQGYDGASNMRALVAAAKKNIDIASFFTTTNSVVNHVGASCKRRDALRAQLQEELVIAFENDCLITGRGLHQETSLKRAGDTRWSSHYGTIISIISMFSSVIHVLQMIIDDNPNDSAGEANKIQREMLTFQFVFHPFLMKAILGLTNDVSQALQKKDQEIVNAMALVKSCKEKLHWMRNNGFDALVEEVSSFCDKHHIDVPTMDEAFVLPGRSRRNAPIKTNRHHYRVELFIYVIDEQLTKLDDRFNEVNTELLICLACLSPNDSFVAFDKQKLLRLAQFYPQDFSDGDLLALDDQLELYIHYVSSNSDFSDLQGISDLAKKNGGDKDASSIQLCVFAYYIGSSFTGCYCFSREGILRHEYYQRSTSEQNGRSMVE</sequence>
<keyword evidence="4" id="KW-1185">Reference proteome</keyword>
<dbReference type="AlphaFoldDB" id="A0AAD4WBB2"/>
<evidence type="ECO:0000313" key="4">
    <source>
        <dbReference type="Proteomes" id="UP001054821"/>
    </source>
</evidence>
<dbReference type="Pfam" id="PF14291">
    <property type="entry name" value="DUF4371"/>
    <property type="match status" value="1"/>
</dbReference>
<dbReference type="SUPFAM" id="SSF53098">
    <property type="entry name" value="Ribonuclease H-like"/>
    <property type="match status" value="1"/>
</dbReference>
<feature type="compositionally biased region" description="Low complexity" evidence="1">
    <location>
        <begin position="101"/>
        <end position="118"/>
    </location>
</feature>
<dbReference type="InterPro" id="IPR012337">
    <property type="entry name" value="RNaseH-like_sf"/>
</dbReference>
<evidence type="ECO:0000256" key="1">
    <source>
        <dbReference type="SAM" id="MobiDB-lite"/>
    </source>
</evidence>
<evidence type="ECO:0000259" key="2">
    <source>
        <dbReference type="SMART" id="SM00597"/>
    </source>
</evidence>
<dbReference type="SMART" id="SM00597">
    <property type="entry name" value="ZnF_TTF"/>
    <property type="match status" value="1"/>
</dbReference>
<dbReference type="PANTHER" id="PTHR11697">
    <property type="entry name" value="GENERAL TRANSCRIPTION FACTOR 2-RELATED ZINC FINGER PROTEIN"/>
    <property type="match status" value="1"/>
</dbReference>
<name>A0AAD4WBB2_PRUDU</name>
<dbReference type="InterPro" id="IPR055298">
    <property type="entry name" value="AtLOH3-like"/>
</dbReference>
<protein>
    <recommendedName>
        <fullName evidence="2">TTF-type domain-containing protein</fullName>
    </recommendedName>
</protein>
<comment type="caution">
    <text evidence="3">The sequence shown here is derived from an EMBL/GenBank/DDBJ whole genome shotgun (WGS) entry which is preliminary data.</text>
</comment>
<organism evidence="3 4">
    <name type="scientific">Prunus dulcis</name>
    <name type="common">Almond</name>
    <name type="synonym">Amygdalus dulcis</name>
    <dbReference type="NCBI Taxonomy" id="3755"/>
    <lineage>
        <taxon>Eukaryota</taxon>
        <taxon>Viridiplantae</taxon>
        <taxon>Streptophyta</taxon>
        <taxon>Embryophyta</taxon>
        <taxon>Tracheophyta</taxon>
        <taxon>Spermatophyta</taxon>
        <taxon>Magnoliopsida</taxon>
        <taxon>eudicotyledons</taxon>
        <taxon>Gunneridae</taxon>
        <taxon>Pentapetalae</taxon>
        <taxon>rosids</taxon>
        <taxon>fabids</taxon>
        <taxon>Rosales</taxon>
        <taxon>Rosaceae</taxon>
        <taxon>Amygdaloideae</taxon>
        <taxon>Amygdaleae</taxon>
        <taxon>Prunus</taxon>
    </lineage>
</organism>
<dbReference type="EMBL" id="JAJFAZ020000003">
    <property type="protein sequence ID" value="KAI5340365.1"/>
    <property type="molecule type" value="Genomic_DNA"/>
</dbReference>
<feature type="region of interest" description="Disordered" evidence="1">
    <location>
        <begin position="101"/>
        <end position="120"/>
    </location>
</feature>
<accession>A0AAD4WBB2</accession>
<evidence type="ECO:0000313" key="3">
    <source>
        <dbReference type="EMBL" id="KAI5340365.1"/>
    </source>
</evidence>
<reference evidence="3 4" key="1">
    <citation type="journal article" date="2022" name="G3 (Bethesda)">
        <title>Whole-genome sequence and methylome profiling of the almond [Prunus dulcis (Mill.) D.A. Webb] cultivar 'Nonpareil'.</title>
        <authorList>
            <person name="D'Amico-Willman K.M."/>
            <person name="Ouma W.Z."/>
            <person name="Meulia T."/>
            <person name="Sideli G.M."/>
            <person name="Gradziel T.M."/>
            <person name="Fresnedo-Ramirez J."/>
        </authorList>
    </citation>
    <scope>NUCLEOTIDE SEQUENCE [LARGE SCALE GENOMIC DNA]</scope>
    <source>
        <strain evidence="3">Clone GOH B32 T37-40</strain>
    </source>
</reference>
<dbReference type="Proteomes" id="UP001054821">
    <property type="component" value="Chromosome 3"/>
</dbReference>
<dbReference type="InterPro" id="IPR025398">
    <property type="entry name" value="DUF4371"/>
</dbReference>
<gene>
    <name evidence="3" type="ORF">L3X38_019639</name>
</gene>